<dbReference type="STRING" id="402385.SAMN05421848_1557"/>
<dbReference type="RefSeq" id="WP_380059448.1">
    <property type="nucleotide sequence ID" value="NZ_JBHLVW010000010.1"/>
</dbReference>
<evidence type="ECO:0000256" key="3">
    <source>
        <dbReference type="SAM" id="MobiDB-lite"/>
    </source>
</evidence>
<protein>
    <submittedName>
        <fullName evidence="4">Mannose or cellobiose epimerase, N-acyl-D-glucosamine 2-epimerase family</fullName>
    </submittedName>
</protein>
<dbReference type="InterPro" id="IPR012341">
    <property type="entry name" value="6hp_glycosidase-like_sf"/>
</dbReference>
<dbReference type="InterPro" id="IPR010819">
    <property type="entry name" value="AGE/CE"/>
</dbReference>
<dbReference type="GO" id="GO:0016853">
    <property type="term" value="F:isomerase activity"/>
    <property type="evidence" value="ECO:0007669"/>
    <property type="project" value="UniProtKB-KW"/>
</dbReference>
<dbReference type="SUPFAM" id="SSF48208">
    <property type="entry name" value="Six-hairpin glycosidases"/>
    <property type="match status" value="1"/>
</dbReference>
<dbReference type="Pfam" id="PF07221">
    <property type="entry name" value="GlcNAc_2-epim"/>
    <property type="match status" value="1"/>
</dbReference>
<evidence type="ECO:0000256" key="1">
    <source>
        <dbReference type="ARBA" id="ARBA00008558"/>
    </source>
</evidence>
<keyword evidence="5" id="KW-1185">Reference proteome</keyword>
<dbReference type="InterPro" id="IPR008928">
    <property type="entry name" value="6-hairpin_glycosidase_sf"/>
</dbReference>
<proteinExistence type="inferred from homology"/>
<dbReference type="Gene3D" id="1.50.10.10">
    <property type="match status" value="1"/>
</dbReference>
<dbReference type="EMBL" id="FOLY01000003">
    <property type="protein sequence ID" value="SFC47765.1"/>
    <property type="molecule type" value="Genomic_DNA"/>
</dbReference>
<organism evidence="4 5">
    <name type="scientific">Kushneria avicenniae</name>
    <dbReference type="NCBI Taxonomy" id="402385"/>
    <lineage>
        <taxon>Bacteria</taxon>
        <taxon>Pseudomonadati</taxon>
        <taxon>Pseudomonadota</taxon>
        <taxon>Gammaproteobacteria</taxon>
        <taxon>Oceanospirillales</taxon>
        <taxon>Halomonadaceae</taxon>
        <taxon>Kushneria</taxon>
    </lineage>
</organism>
<sequence length="436" mass="49405">MVADISLPGAKEALPDMPGTTSNLPPHQNSWLDRPSHHHWLEAEGERLLAFYRASRHPECGFAALDDQGRLPDGARPDTMITARMTHCYALAAMRGEPGAMPLVAHGVVALRGALHDSEHGGWYGALPREGETQTKQAYIHAFVALAAASAWQAGHEEAGPLLDDIIDILETHFWDEHEGRLREGFSRDWSEDEAYRGGNSNMHATEAFLQLADVLEDAKWRQRALSIIERIIHAHARPNDYRVVEHFDSHWQEWRDYNQDKPGDPFRPYGATPGHAFEWARLLLHLEGSLLRHGEPAPGWLIEDARGLFHSATELAWHVDGEPGLIYTHDWDNQPVVHERMHWVVAEASSTAAMLLKRTGDEGYERWYRCFWDYIDRFMIDREHGSWAQEVDRHNRPSSSVWSGKPDLYHAYQATLLPRLPLAPTLARAIADGAL</sequence>
<evidence type="ECO:0000256" key="2">
    <source>
        <dbReference type="ARBA" id="ARBA00023235"/>
    </source>
</evidence>
<gene>
    <name evidence="4" type="ORF">SAMN05421848_1557</name>
</gene>
<feature type="region of interest" description="Disordered" evidence="3">
    <location>
        <begin position="1"/>
        <end position="21"/>
    </location>
</feature>
<dbReference type="PANTHER" id="PTHR15108">
    <property type="entry name" value="N-ACYLGLUCOSAMINE-2-EPIMERASE"/>
    <property type="match status" value="1"/>
</dbReference>
<evidence type="ECO:0000313" key="4">
    <source>
        <dbReference type="EMBL" id="SFC47765.1"/>
    </source>
</evidence>
<reference evidence="5" key="1">
    <citation type="submission" date="2016-10" db="EMBL/GenBank/DDBJ databases">
        <authorList>
            <person name="Varghese N."/>
            <person name="Submissions S."/>
        </authorList>
    </citation>
    <scope>NUCLEOTIDE SEQUENCE [LARGE SCALE GENOMIC DNA]</scope>
    <source>
        <strain evidence="5">DSM 23439</strain>
    </source>
</reference>
<comment type="similarity">
    <text evidence="1">Belongs to the N-acylglucosamine 2-epimerase family.</text>
</comment>
<keyword evidence="2" id="KW-0413">Isomerase</keyword>
<evidence type="ECO:0000313" key="5">
    <source>
        <dbReference type="Proteomes" id="UP000199046"/>
    </source>
</evidence>
<accession>A0A1I1JHD7</accession>
<dbReference type="GO" id="GO:0005975">
    <property type="term" value="P:carbohydrate metabolic process"/>
    <property type="evidence" value="ECO:0007669"/>
    <property type="project" value="InterPro"/>
</dbReference>
<dbReference type="AlphaFoldDB" id="A0A1I1JHD7"/>
<dbReference type="Proteomes" id="UP000199046">
    <property type="component" value="Unassembled WGS sequence"/>
</dbReference>
<name>A0A1I1JHD7_9GAMM</name>